<evidence type="ECO:0000256" key="3">
    <source>
        <dbReference type="ARBA" id="ARBA00012211"/>
    </source>
</evidence>
<evidence type="ECO:0000256" key="6">
    <source>
        <dbReference type="ARBA" id="ARBA00022618"/>
    </source>
</evidence>
<evidence type="ECO:0000313" key="19">
    <source>
        <dbReference type="Proteomes" id="UP000254737"/>
    </source>
</evidence>
<evidence type="ECO:0000256" key="12">
    <source>
        <dbReference type="ARBA" id="ARBA00023316"/>
    </source>
</evidence>
<evidence type="ECO:0000259" key="16">
    <source>
        <dbReference type="Pfam" id="PF02875"/>
    </source>
</evidence>
<dbReference type="PANTHER" id="PTHR43445">
    <property type="entry name" value="UDP-N-ACETYLMURAMATE--L-ALANINE LIGASE-RELATED"/>
    <property type="match status" value="1"/>
</dbReference>
<dbReference type="Gene3D" id="3.40.50.720">
    <property type="entry name" value="NAD(P)-binding Rossmann-like Domain"/>
    <property type="match status" value="1"/>
</dbReference>
<evidence type="ECO:0000256" key="4">
    <source>
        <dbReference type="ARBA" id="ARBA00022490"/>
    </source>
</evidence>
<dbReference type="GO" id="GO:0005524">
    <property type="term" value="F:ATP binding"/>
    <property type="evidence" value="ECO:0007669"/>
    <property type="project" value="UniProtKB-UniRule"/>
</dbReference>
<feature type="domain" description="Mur ligase C-terminal" evidence="16">
    <location>
        <begin position="306"/>
        <end position="430"/>
    </location>
</feature>
<dbReference type="GO" id="GO:0008360">
    <property type="term" value="P:regulation of cell shape"/>
    <property type="evidence" value="ECO:0007669"/>
    <property type="project" value="UniProtKB-KW"/>
</dbReference>
<dbReference type="SUPFAM" id="SSF53623">
    <property type="entry name" value="MurD-like peptide ligases, catalytic domain"/>
    <property type="match status" value="1"/>
</dbReference>
<sequence length="446" mass="49702">MNILDKTYYYFIGAGGIGMSALERFFKSIGKEVAGYDKTQTELTTELIAEGIDIHFEDNIELIPAGINPENTLVIYTPAVPKDHSELNYFLVNDFKVMKRSEVLGEITKHTYNIGVAGTHGKTTTSSILGHILKVANVECTAFLGGIAENYDSNIILNGSKYTVAEADEFDRSFLRLSPKLAIITSDDADHLDIYGERDEVKKSFQEFAAIVEEKLFVHKGLPFEGAFTYGVDLDADYDAHNVRIIDGHYVFDVKTPNGSLTDVGILLPGHHNMENAVAALAVADYMGVPHYKIKEALSTFVGVKRRFNRFEANGKIYIDDYAHHPTELNAAIRSVRELYPGKKVLGVFQPHLFTRTRDFAEEFGQSLSQLDSLILLDIYPARELPIEGITSNWLLEKVNLNEKIVSSLEDSLANIKKQDFDVLLTVGAGNIDTIVKPIKEWLSEA</sequence>
<dbReference type="UniPathway" id="UPA00219"/>
<evidence type="ECO:0000256" key="1">
    <source>
        <dbReference type="ARBA" id="ARBA00004496"/>
    </source>
</evidence>
<reference evidence="18 19" key="1">
    <citation type="submission" date="2018-06" db="EMBL/GenBank/DDBJ databases">
        <authorList>
            <consortium name="Pathogen Informatics"/>
            <person name="Doyle S."/>
        </authorList>
    </citation>
    <scope>NUCLEOTIDE SEQUENCE [LARGE SCALE GENOMIC DNA]</scope>
    <source>
        <strain evidence="18 19">NCTC13456</strain>
    </source>
</reference>
<dbReference type="SUPFAM" id="SSF53244">
    <property type="entry name" value="MurD-like peptide ligases, peptide-binding domain"/>
    <property type="match status" value="1"/>
</dbReference>
<dbReference type="NCBIfam" id="TIGR01082">
    <property type="entry name" value="murC"/>
    <property type="match status" value="1"/>
</dbReference>
<dbReference type="SUPFAM" id="SSF51984">
    <property type="entry name" value="MurCD N-terminal domain"/>
    <property type="match status" value="1"/>
</dbReference>
<feature type="binding site" evidence="14">
    <location>
        <begin position="118"/>
        <end position="124"/>
    </location>
    <ligand>
        <name>ATP</name>
        <dbReference type="ChEBI" id="CHEBI:30616"/>
    </ligand>
</feature>
<evidence type="ECO:0000256" key="14">
    <source>
        <dbReference type="HAMAP-Rule" id="MF_00046"/>
    </source>
</evidence>
<feature type="domain" description="Mur ligase central" evidence="17">
    <location>
        <begin position="116"/>
        <end position="284"/>
    </location>
</feature>
<dbReference type="InterPro" id="IPR036565">
    <property type="entry name" value="Mur-like_cat_sf"/>
</dbReference>
<evidence type="ECO:0000256" key="2">
    <source>
        <dbReference type="ARBA" id="ARBA00004752"/>
    </source>
</evidence>
<gene>
    <name evidence="14 18" type="primary">murC</name>
    <name evidence="18" type="ORF">NCTC13456_03308</name>
</gene>
<keyword evidence="9 14" id="KW-0133">Cell shape</keyword>
<accession>A0A376GHB1</accession>
<comment type="similarity">
    <text evidence="14">Belongs to the MurCDEF family.</text>
</comment>
<keyword evidence="12 14" id="KW-0961">Cell wall biogenesis/degradation</keyword>
<keyword evidence="10 14" id="KW-0573">Peptidoglycan synthesis</keyword>
<comment type="catalytic activity">
    <reaction evidence="13 14">
        <text>UDP-N-acetyl-alpha-D-muramate + L-alanine + ATP = UDP-N-acetyl-alpha-D-muramoyl-L-alanine + ADP + phosphate + H(+)</text>
        <dbReference type="Rhea" id="RHEA:23372"/>
        <dbReference type="ChEBI" id="CHEBI:15378"/>
        <dbReference type="ChEBI" id="CHEBI:30616"/>
        <dbReference type="ChEBI" id="CHEBI:43474"/>
        <dbReference type="ChEBI" id="CHEBI:57972"/>
        <dbReference type="ChEBI" id="CHEBI:70757"/>
        <dbReference type="ChEBI" id="CHEBI:83898"/>
        <dbReference type="ChEBI" id="CHEBI:456216"/>
        <dbReference type="EC" id="6.3.2.8"/>
    </reaction>
</comment>
<dbReference type="EC" id="6.3.2.8" evidence="3 14"/>
<dbReference type="RefSeq" id="WP_115001736.1">
    <property type="nucleotide sequence ID" value="NZ_UFXS01000001.1"/>
</dbReference>
<evidence type="ECO:0000256" key="5">
    <source>
        <dbReference type="ARBA" id="ARBA00022598"/>
    </source>
</evidence>
<dbReference type="InterPro" id="IPR050061">
    <property type="entry name" value="MurCDEF_pg_biosynth"/>
</dbReference>
<dbReference type="Pfam" id="PF02875">
    <property type="entry name" value="Mur_ligase_C"/>
    <property type="match status" value="1"/>
</dbReference>
<dbReference type="Proteomes" id="UP000254737">
    <property type="component" value="Unassembled WGS sequence"/>
</dbReference>
<dbReference type="EMBL" id="UFXS01000001">
    <property type="protein sequence ID" value="STD59641.1"/>
    <property type="molecule type" value="Genomic_DNA"/>
</dbReference>
<evidence type="ECO:0000259" key="17">
    <source>
        <dbReference type="Pfam" id="PF08245"/>
    </source>
</evidence>
<comment type="function">
    <text evidence="14">Cell wall formation.</text>
</comment>
<dbReference type="GO" id="GO:0008763">
    <property type="term" value="F:UDP-N-acetylmuramate-L-alanine ligase activity"/>
    <property type="evidence" value="ECO:0007669"/>
    <property type="project" value="UniProtKB-UniRule"/>
</dbReference>
<dbReference type="GO" id="GO:0051301">
    <property type="term" value="P:cell division"/>
    <property type="evidence" value="ECO:0007669"/>
    <property type="project" value="UniProtKB-KW"/>
</dbReference>
<dbReference type="InterPro" id="IPR004101">
    <property type="entry name" value="Mur_ligase_C"/>
</dbReference>
<dbReference type="InterPro" id="IPR013221">
    <property type="entry name" value="Mur_ligase_cen"/>
</dbReference>
<dbReference type="AlphaFoldDB" id="A0A376GHB1"/>
<keyword evidence="11 14" id="KW-0131">Cell cycle</keyword>
<dbReference type="GO" id="GO:0071555">
    <property type="term" value="P:cell wall organization"/>
    <property type="evidence" value="ECO:0007669"/>
    <property type="project" value="UniProtKB-KW"/>
</dbReference>
<protein>
    <recommendedName>
        <fullName evidence="3 14">UDP-N-acetylmuramate--L-alanine ligase</fullName>
        <ecNumber evidence="3 14">6.3.2.8</ecNumber>
    </recommendedName>
    <alternativeName>
        <fullName evidence="14">UDP-N-acetylmuramoyl-L-alanine synthetase</fullName>
    </alternativeName>
</protein>
<evidence type="ECO:0000259" key="15">
    <source>
        <dbReference type="Pfam" id="PF01225"/>
    </source>
</evidence>
<keyword evidence="7 14" id="KW-0547">Nucleotide-binding</keyword>
<dbReference type="HAMAP" id="MF_00046">
    <property type="entry name" value="MurC"/>
    <property type="match status" value="1"/>
</dbReference>
<dbReference type="Gene3D" id="3.90.190.20">
    <property type="entry name" value="Mur ligase, C-terminal domain"/>
    <property type="match status" value="1"/>
</dbReference>
<feature type="domain" description="Mur ligase N-terminal catalytic" evidence="15">
    <location>
        <begin position="9"/>
        <end position="112"/>
    </location>
</feature>
<evidence type="ECO:0000256" key="7">
    <source>
        <dbReference type="ARBA" id="ARBA00022741"/>
    </source>
</evidence>
<dbReference type="GO" id="GO:0009252">
    <property type="term" value="P:peptidoglycan biosynthetic process"/>
    <property type="evidence" value="ECO:0007669"/>
    <property type="project" value="UniProtKB-UniRule"/>
</dbReference>
<evidence type="ECO:0000313" key="18">
    <source>
        <dbReference type="EMBL" id="STD59641.1"/>
    </source>
</evidence>
<comment type="pathway">
    <text evidence="2 14">Cell wall biogenesis; peptidoglycan biosynthesis.</text>
</comment>
<keyword evidence="4 14" id="KW-0963">Cytoplasm</keyword>
<dbReference type="InterPro" id="IPR005758">
    <property type="entry name" value="UDP-N-AcMur_Ala_ligase_MurC"/>
</dbReference>
<dbReference type="InterPro" id="IPR036615">
    <property type="entry name" value="Mur_ligase_C_dom_sf"/>
</dbReference>
<dbReference type="Pfam" id="PF01225">
    <property type="entry name" value="Mur_ligase"/>
    <property type="match status" value="1"/>
</dbReference>
<dbReference type="InterPro" id="IPR000713">
    <property type="entry name" value="Mur_ligase_N"/>
</dbReference>
<dbReference type="PANTHER" id="PTHR43445:SF3">
    <property type="entry name" value="UDP-N-ACETYLMURAMATE--L-ALANINE LIGASE"/>
    <property type="match status" value="1"/>
</dbReference>
<dbReference type="STRING" id="343874.GCA_000805695_03115"/>
<dbReference type="Gene3D" id="3.40.1190.10">
    <property type="entry name" value="Mur-like, catalytic domain"/>
    <property type="match status" value="1"/>
</dbReference>
<dbReference type="Pfam" id="PF08245">
    <property type="entry name" value="Mur_ligase_M"/>
    <property type="match status" value="1"/>
</dbReference>
<keyword evidence="6 14" id="KW-0132">Cell division</keyword>
<proteinExistence type="inferred from homology"/>
<organism evidence="18 19">
    <name type="scientific">Empedobacter falsenii</name>
    <dbReference type="NCBI Taxonomy" id="343874"/>
    <lineage>
        <taxon>Bacteria</taxon>
        <taxon>Pseudomonadati</taxon>
        <taxon>Bacteroidota</taxon>
        <taxon>Flavobacteriia</taxon>
        <taxon>Flavobacteriales</taxon>
        <taxon>Weeksellaceae</taxon>
        <taxon>Empedobacter</taxon>
    </lineage>
</organism>
<evidence type="ECO:0000256" key="10">
    <source>
        <dbReference type="ARBA" id="ARBA00022984"/>
    </source>
</evidence>
<evidence type="ECO:0000256" key="9">
    <source>
        <dbReference type="ARBA" id="ARBA00022960"/>
    </source>
</evidence>
<dbReference type="GO" id="GO:0005737">
    <property type="term" value="C:cytoplasm"/>
    <property type="evidence" value="ECO:0007669"/>
    <property type="project" value="UniProtKB-SubCell"/>
</dbReference>
<name>A0A376GHB1_9FLAO</name>
<evidence type="ECO:0000256" key="11">
    <source>
        <dbReference type="ARBA" id="ARBA00023306"/>
    </source>
</evidence>
<keyword evidence="8 14" id="KW-0067">ATP-binding</keyword>
<keyword evidence="5 14" id="KW-0436">Ligase</keyword>
<evidence type="ECO:0000256" key="8">
    <source>
        <dbReference type="ARBA" id="ARBA00022840"/>
    </source>
</evidence>
<comment type="subcellular location">
    <subcellularLocation>
        <location evidence="1 14">Cytoplasm</location>
    </subcellularLocation>
</comment>
<evidence type="ECO:0000256" key="13">
    <source>
        <dbReference type="ARBA" id="ARBA00047833"/>
    </source>
</evidence>